<keyword evidence="7" id="KW-1185">Reference proteome</keyword>
<keyword evidence="2" id="KW-0677">Repeat</keyword>
<protein>
    <submittedName>
        <fullName evidence="5">HET-domain-containing protein</fullName>
    </submittedName>
</protein>
<name>A0A6A6VQW5_9PEZI</name>
<dbReference type="InterPro" id="IPR007111">
    <property type="entry name" value="NACHT_NTPase"/>
</dbReference>
<evidence type="ECO:0000259" key="4">
    <source>
        <dbReference type="PROSITE" id="PS50837"/>
    </source>
</evidence>
<dbReference type="InterPro" id="IPR015943">
    <property type="entry name" value="WD40/YVTN_repeat-like_dom_sf"/>
</dbReference>
<evidence type="ECO:0000313" key="5">
    <source>
        <dbReference type="EMBL" id="KAF2752525.1"/>
    </source>
</evidence>
<dbReference type="Gene3D" id="2.130.10.10">
    <property type="entry name" value="YVTN repeat-like/Quinoprotein amine dehydrogenase"/>
    <property type="match status" value="1"/>
</dbReference>
<accession>A0A6A6VQW5</accession>
<dbReference type="OrthoDB" id="538223at2759"/>
<evidence type="ECO:0000256" key="3">
    <source>
        <dbReference type="PROSITE-ProRule" id="PRU00221"/>
    </source>
</evidence>
<dbReference type="SMART" id="SM00320">
    <property type="entry name" value="WD40"/>
    <property type="match status" value="1"/>
</dbReference>
<reference evidence="5" key="1">
    <citation type="journal article" date="2020" name="Stud. Mycol.">
        <title>101 Dothideomycetes genomes: a test case for predicting lifestyles and emergence of pathogens.</title>
        <authorList>
            <person name="Haridas S."/>
            <person name="Albert R."/>
            <person name="Binder M."/>
            <person name="Bloem J."/>
            <person name="Labutti K."/>
            <person name="Salamov A."/>
            <person name="Andreopoulos B."/>
            <person name="Baker S."/>
            <person name="Barry K."/>
            <person name="Bills G."/>
            <person name="Bluhm B."/>
            <person name="Cannon C."/>
            <person name="Castanera R."/>
            <person name="Culley D."/>
            <person name="Daum C."/>
            <person name="Ezra D."/>
            <person name="Gonzalez J."/>
            <person name="Henrissat B."/>
            <person name="Kuo A."/>
            <person name="Liang C."/>
            <person name="Lipzen A."/>
            <person name="Lutzoni F."/>
            <person name="Magnuson J."/>
            <person name="Mondo S."/>
            <person name="Nolan M."/>
            <person name="Ohm R."/>
            <person name="Pangilinan J."/>
            <person name="Park H.-J."/>
            <person name="Ramirez L."/>
            <person name="Alfaro M."/>
            <person name="Sun H."/>
            <person name="Tritt A."/>
            <person name="Yoshinaga Y."/>
            <person name="Zwiers L.-H."/>
            <person name="Turgeon B."/>
            <person name="Goodwin S."/>
            <person name="Spatafora J."/>
            <person name="Crous P."/>
            <person name="Grigoriev I."/>
        </authorList>
    </citation>
    <scope>NUCLEOTIDE SEQUENCE</scope>
    <source>
        <strain evidence="5">CBS 121739</strain>
    </source>
</reference>
<dbReference type="PROSITE" id="PS50837">
    <property type="entry name" value="NACHT"/>
    <property type="match status" value="1"/>
</dbReference>
<dbReference type="EMBL" id="ML996611">
    <property type="protein sequence ID" value="KAF2752530.1"/>
    <property type="molecule type" value="Genomic_DNA"/>
</dbReference>
<proteinExistence type="predicted"/>
<dbReference type="GeneID" id="54483622"/>
<dbReference type="Gene3D" id="3.40.50.300">
    <property type="entry name" value="P-loop containing nucleotide triphosphate hydrolases"/>
    <property type="match status" value="1"/>
</dbReference>
<dbReference type="AlphaFoldDB" id="A0A6A6VQW5"/>
<dbReference type="SUPFAM" id="SSF52540">
    <property type="entry name" value="P-loop containing nucleoside triphosphate hydrolases"/>
    <property type="match status" value="2"/>
</dbReference>
<feature type="domain" description="NACHT" evidence="4">
    <location>
        <begin position="294"/>
        <end position="514"/>
    </location>
</feature>
<evidence type="ECO:0000313" key="7">
    <source>
        <dbReference type="Proteomes" id="UP000799437"/>
    </source>
</evidence>
<dbReference type="PROSITE" id="PS50294">
    <property type="entry name" value="WD_REPEATS_REGION"/>
    <property type="match status" value="1"/>
</dbReference>
<dbReference type="PROSITE" id="PS00678">
    <property type="entry name" value="WD_REPEATS_1"/>
    <property type="match status" value="1"/>
</dbReference>
<dbReference type="InterPro" id="IPR027417">
    <property type="entry name" value="P-loop_NTPase"/>
</dbReference>
<keyword evidence="1 3" id="KW-0853">WD repeat</keyword>
<dbReference type="RefSeq" id="XP_033594988.1">
    <property type="nucleotide sequence ID" value="XM_033742568.1"/>
</dbReference>
<dbReference type="PANTHER" id="PTHR10622">
    <property type="entry name" value="HET DOMAIN-CONTAINING PROTEIN"/>
    <property type="match status" value="1"/>
</dbReference>
<sequence length="972" mass="109498">MHLLTHNPHGNLIVQTFTNEPLPPYAILSHTWHEDNSQEVSFDDLQTGRVQQKHGYGKIRFCERQAVADGLRHFWIDTCCINKSDKAEESQAIQSMFRWYRNAARCYVHLSDVSVKPKRDQDVISWETAFRKSRWFTRGWTLQELLAPSKVEFFSEEEHKLGDKETLKEQIRRATGIPSAALEGVPLSEFTVEDRFRWKGDRETTREEDGAYSLQGIFDVNLAPLYGEGAVGAFERLKRAISQLAQCISDLRGTNPRDDKKRIQDTKGGLLEDAYRWILSNETFRRWHSDLQSPLLWIKGDPGKGKTMLLCGIINELEKPAAYTVNISYFFFQATDSRINNAVAALRGLLYLLVIQQPSLISHVRKHHDQGGKTVFEDANAWIALTEIFTDILQSPDLEPTFLVVDALDECATNLPKLLDFLVKSSSAHSKAKWIISSRNRFLIEERLEQAGRKARLSLELNADSVSTAVRAFIGYKVDQLTGQKRYDDRTRQAVLAHLELNANDTFLWVALVCLDLAGTSKRHVRRKLESIPAGLDSLYERMMRQVSESDDAEVCKQILGVSSLAYRPLKLAELGALREPLDGLVEDAESLSELVSLCGSFLTLRDRTIYFVHQSAKDFLLAKAANKVFPSGTGVAHHGVFTRSLEILSRTLRRDIYKLKAFGCLVGEAQQPDPDPLAAARYSCVYWIDHLRDSNLLSSMSHEALQHGGIVDIFFRSKFLYWLEALSLCASIPKGVVSMTNLHLLIQNKHEPTSFTEFLYDAHRFFLYHKSAIETSPLQAYVSALLFSPLNSKVRRQFQHEEPDWITVKPVISSSWSACMQTLEGHSGYVKSVVFSHDSTRLASASFDNTVKIWDASSGACVQTLTVGTCIQNLSFDSTGSHLYTDIGKIAIISPPNSQPITITDPQHPDFCDIGVEPGGIWITCSGKNVLWVPSEYRRWCSLVHGNRVGIGTGSGKVWFCNLTAKADKSI</sequence>
<evidence type="ECO:0000256" key="1">
    <source>
        <dbReference type="ARBA" id="ARBA00022574"/>
    </source>
</evidence>
<dbReference type="Pfam" id="PF06985">
    <property type="entry name" value="HET"/>
    <property type="match status" value="1"/>
</dbReference>
<dbReference type="EMBL" id="ML996611">
    <property type="protein sequence ID" value="KAF2752525.1"/>
    <property type="molecule type" value="Genomic_DNA"/>
</dbReference>
<dbReference type="SUPFAM" id="SSF69322">
    <property type="entry name" value="Tricorn protease domain 2"/>
    <property type="match status" value="1"/>
</dbReference>
<feature type="repeat" description="WD" evidence="3">
    <location>
        <begin position="824"/>
        <end position="865"/>
    </location>
</feature>
<evidence type="ECO:0000313" key="6">
    <source>
        <dbReference type="EMBL" id="KAF2752530.1"/>
    </source>
</evidence>
<dbReference type="PROSITE" id="PS50082">
    <property type="entry name" value="WD_REPEATS_2"/>
    <property type="match status" value="1"/>
</dbReference>
<dbReference type="InterPro" id="IPR056884">
    <property type="entry name" value="NPHP3-like_N"/>
</dbReference>
<dbReference type="Pfam" id="PF24883">
    <property type="entry name" value="NPHP3_N"/>
    <property type="match status" value="1"/>
</dbReference>
<evidence type="ECO:0000256" key="2">
    <source>
        <dbReference type="ARBA" id="ARBA00022737"/>
    </source>
</evidence>
<dbReference type="InterPro" id="IPR001680">
    <property type="entry name" value="WD40_rpt"/>
</dbReference>
<dbReference type="PANTHER" id="PTHR10622:SF13">
    <property type="entry name" value="NACHT DOMAIN-CONTAINING PROTEIN"/>
    <property type="match status" value="1"/>
</dbReference>
<dbReference type="Proteomes" id="UP000799437">
    <property type="component" value="Unassembled WGS sequence"/>
</dbReference>
<dbReference type="InterPro" id="IPR010730">
    <property type="entry name" value="HET"/>
</dbReference>
<dbReference type="Pfam" id="PF00400">
    <property type="entry name" value="WD40"/>
    <property type="match status" value="1"/>
</dbReference>
<organism evidence="5 7">
    <name type="scientific">Pseudovirgaria hyperparasitica</name>
    <dbReference type="NCBI Taxonomy" id="470096"/>
    <lineage>
        <taxon>Eukaryota</taxon>
        <taxon>Fungi</taxon>
        <taxon>Dikarya</taxon>
        <taxon>Ascomycota</taxon>
        <taxon>Pezizomycotina</taxon>
        <taxon>Dothideomycetes</taxon>
        <taxon>Dothideomycetes incertae sedis</taxon>
        <taxon>Acrospermales</taxon>
        <taxon>Acrospermaceae</taxon>
        <taxon>Pseudovirgaria</taxon>
    </lineage>
</organism>
<dbReference type="InterPro" id="IPR019775">
    <property type="entry name" value="WD40_repeat_CS"/>
</dbReference>
<gene>
    <name evidence="6" type="ORF">EJ05DRAFT_459035</name>
    <name evidence="5" type="ORF">EJ05DRAFT_515578</name>
</gene>